<dbReference type="EMBL" id="CAJVQB010003323">
    <property type="protein sequence ID" value="CAG8604822.1"/>
    <property type="molecule type" value="Genomic_DNA"/>
</dbReference>
<protein>
    <submittedName>
        <fullName evidence="3">34604_t:CDS:1</fullName>
    </submittedName>
</protein>
<dbReference type="SUPFAM" id="SSF53955">
    <property type="entry name" value="Lysozyme-like"/>
    <property type="match status" value="1"/>
</dbReference>
<evidence type="ECO:0000256" key="2">
    <source>
        <dbReference type="ARBA" id="ARBA00022638"/>
    </source>
</evidence>
<reference evidence="3 4" key="1">
    <citation type="submission" date="2021-06" db="EMBL/GenBank/DDBJ databases">
        <authorList>
            <person name="Kallberg Y."/>
            <person name="Tangrot J."/>
            <person name="Rosling A."/>
        </authorList>
    </citation>
    <scope>NUCLEOTIDE SEQUENCE [LARGE SCALE GENOMIC DNA]</scope>
    <source>
        <strain evidence="3 4">120-4 pot B 10/14</strain>
    </source>
</reference>
<accession>A0ABN7UIE7</accession>
<dbReference type="Proteomes" id="UP000789901">
    <property type="component" value="Unassembled WGS sequence"/>
</dbReference>
<evidence type="ECO:0000313" key="4">
    <source>
        <dbReference type="Proteomes" id="UP000789901"/>
    </source>
</evidence>
<dbReference type="InterPro" id="IPR023346">
    <property type="entry name" value="Lysozyme-like_dom_sf"/>
</dbReference>
<gene>
    <name evidence="3" type="ORF">GMARGA_LOCUS7064</name>
</gene>
<name>A0ABN7UIE7_GIGMA</name>
<dbReference type="InterPro" id="IPR023347">
    <property type="entry name" value="Lysozyme_dom_sf"/>
</dbReference>
<keyword evidence="1" id="KW-0929">Antimicrobial</keyword>
<evidence type="ECO:0000313" key="3">
    <source>
        <dbReference type="EMBL" id="CAG8604822.1"/>
    </source>
</evidence>
<organism evidence="3 4">
    <name type="scientific">Gigaspora margarita</name>
    <dbReference type="NCBI Taxonomy" id="4874"/>
    <lineage>
        <taxon>Eukaryota</taxon>
        <taxon>Fungi</taxon>
        <taxon>Fungi incertae sedis</taxon>
        <taxon>Mucoromycota</taxon>
        <taxon>Glomeromycotina</taxon>
        <taxon>Glomeromycetes</taxon>
        <taxon>Diversisporales</taxon>
        <taxon>Gigasporaceae</taxon>
        <taxon>Gigaspora</taxon>
    </lineage>
</organism>
<sequence length="281" mass="32979">MEELKNLYKEIDLLSKYDVEKIEIISSIYESFSIEHREDIRKAIIKANIRLLNKNESYLIEYEPYHTFIMHIRKQHKPNDDILEYICDCSITLNHVKQLLDIYKRRANIEKGRNYKLNQSKKIYDDTSENERRLLEKSVTKNIAYTQTTSQRGVECIASWEAFCPTCYQDLGCKWTIGIGFLKESRLECKKKEPMSLDVTLKNFKDQLSKYEGFVKKYGFSGVHAEMAKYNKVTITDKDGKKHMKFSQGLANRRKFEANIFESKKIGPCKIMKNCNGGCKN</sequence>
<keyword evidence="4" id="KW-1185">Reference proteome</keyword>
<proteinExistence type="predicted"/>
<keyword evidence="2" id="KW-0081">Bacteriolytic enzyme</keyword>
<evidence type="ECO:0000256" key="1">
    <source>
        <dbReference type="ARBA" id="ARBA00022529"/>
    </source>
</evidence>
<comment type="caution">
    <text evidence="3">The sequence shown here is derived from an EMBL/GenBank/DDBJ whole genome shotgun (WGS) entry which is preliminary data.</text>
</comment>
<dbReference type="Gene3D" id="1.10.530.40">
    <property type="match status" value="1"/>
</dbReference>